<sequence length="50" mass="5154">MQTVLTATALVLFATAGSACMTMDLPTLTYPDTAPASVSQDCTGLLKTCK</sequence>
<evidence type="ECO:0000313" key="2">
    <source>
        <dbReference type="EMBL" id="MEC3860757.1"/>
    </source>
</evidence>
<gene>
    <name evidence="2" type="ORF">VK792_05630</name>
</gene>
<keyword evidence="1" id="KW-0732">Signal</keyword>
<reference evidence="2 3" key="1">
    <citation type="submission" date="2024-01" db="EMBL/GenBank/DDBJ databases">
        <title>Mesobacterium rodlantinim sp. nov., isolated from shallow sea hydrothermal systems off Kueishantao Island.</title>
        <authorList>
            <person name="Su Z."/>
            <person name="Tang K."/>
        </authorList>
    </citation>
    <scope>NUCLEOTIDE SEQUENCE [LARGE SCALE GENOMIC DNA]</scope>
    <source>
        <strain evidence="2 3">TK19101</strain>
    </source>
</reference>
<accession>A0ABU6HF62</accession>
<evidence type="ECO:0000256" key="1">
    <source>
        <dbReference type="SAM" id="SignalP"/>
    </source>
</evidence>
<proteinExistence type="predicted"/>
<organism evidence="2 3">
    <name type="scientific">Mesobacterium hydrothermale</name>
    <dbReference type="NCBI Taxonomy" id="3111907"/>
    <lineage>
        <taxon>Bacteria</taxon>
        <taxon>Pseudomonadati</taxon>
        <taxon>Pseudomonadota</taxon>
        <taxon>Alphaproteobacteria</taxon>
        <taxon>Rhodobacterales</taxon>
        <taxon>Roseobacteraceae</taxon>
        <taxon>Mesobacterium</taxon>
    </lineage>
</organism>
<evidence type="ECO:0008006" key="4">
    <source>
        <dbReference type="Google" id="ProtNLM"/>
    </source>
</evidence>
<comment type="caution">
    <text evidence="2">The sequence shown here is derived from an EMBL/GenBank/DDBJ whole genome shotgun (WGS) entry which is preliminary data.</text>
</comment>
<dbReference type="EMBL" id="JAYLLH010000005">
    <property type="protein sequence ID" value="MEC3860757.1"/>
    <property type="molecule type" value="Genomic_DNA"/>
</dbReference>
<dbReference type="RefSeq" id="WP_326296380.1">
    <property type="nucleotide sequence ID" value="NZ_JAYLLH010000005.1"/>
</dbReference>
<protein>
    <recommendedName>
        <fullName evidence="4">Lipoprotein</fullName>
    </recommendedName>
</protein>
<feature type="signal peptide" evidence="1">
    <location>
        <begin position="1"/>
        <end position="19"/>
    </location>
</feature>
<evidence type="ECO:0000313" key="3">
    <source>
        <dbReference type="Proteomes" id="UP001348149"/>
    </source>
</evidence>
<name>A0ABU6HF62_9RHOB</name>
<feature type="chain" id="PRO_5046119307" description="Lipoprotein" evidence="1">
    <location>
        <begin position="20"/>
        <end position="50"/>
    </location>
</feature>
<dbReference type="Proteomes" id="UP001348149">
    <property type="component" value="Unassembled WGS sequence"/>
</dbReference>
<keyword evidence="3" id="KW-1185">Reference proteome</keyword>